<dbReference type="Gene3D" id="1.10.287.950">
    <property type="entry name" value="Methyl-accepting chemotaxis protein"/>
    <property type="match status" value="1"/>
</dbReference>
<dbReference type="AlphaFoldDB" id="A0A2X2D664"/>
<dbReference type="NCBIfam" id="TIGR00229">
    <property type="entry name" value="sensory_box"/>
    <property type="match status" value="3"/>
</dbReference>
<feature type="domain" description="PAS" evidence="3">
    <location>
        <begin position="273"/>
        <end position="303"/>
    </location>
</feature>
<evidence type="ECO:0000259" key="2">
    <source>
        <dbReference type="PROSITE" id="PS50111"/>
    </source>
</evidence>
<feature type="domain" description="PAS" evidence="3">
    <location>
        <begin position="29"/>
        <end position="59"/>
    </location>
</feature>
<dbReference type="CDD" id="cd00130">
    <property type="entry name" value="PAS"/>
    <property type="match status" value="3"/>
</dbReference>
<evidence type="ECO:0000313" key="8">
    <source>
        <dbReference type="Proteomes" id="UP000626180"/>
    </source>
</evidence>
<dbReference type="InterPro" id="IPR001610">
    <property type="entry name" value="PAC"/>
</dbReference>
<dbReference type="SMART" id="SM00283">
    <property type="entry name" value="MA"/>
    <property type="match status" value="1"/>
</dbReference>
<sequence>MNAPQDFNADAQAAEFNSLWSAIDRSQAVIEFNLDGTILRANQNFLDALGYRLEEIAGQHHRIFCDAEYASSMSYRQFWEKLGRGEFDAGQYKRLGKGGREVWIQATYNPIFNAEGKPYKVVKFASDVTEAVLRSTDHQGKVNAIERAQAVIEFDLTGHVLRANDNFLSVLGYSLEEIKGKHHRMFCDEEHANSTAYHLLWEKLGRGKFDTGVYKRISKEGREIWIQATYNPILDAEGKPYKIVKFATDITALQIKSAEYEGKIAAIDRSQAVIEFDLLGNILHANQNFLSTLGYRLEEIVGKHHRMFCEEHYVTSTAYRDFWQRLGQGQFFSDRYMRLGKFGQKIWIQATYNPIFNADGQPYKVIKFATDITQQVEMEQLVKAKTQAMSSSVQNLTQSINHIAQSTGEANGLARMTQEEAAQGAETLKRSVEAMAVIAKSAEDIQDIIQVISDIASQTNMLAFNAAIEAARAGEHGLGFSVVADEVRKLAEKSSQATKEINKLIQESSKRITVGNEISRSVGEAFERIAKGVVRTTRSIDAINASTGDQLTTAGEVNELIRDLNNVTSGVGPRG</sequence>
<dbReference type="InterPro" id="IPR050903">
    <property type="entry name" value="Bact_Chemotaxis_MeTrfase"/>
</dbReference>
<dbReference type="SMART" id="SM00091">
    <property type="entry name" value="PAS"/>
    <property type="match status" value="3"/>
</dbReference>
<dbReference type="InterPro" id="IPR000700">
    <property type="entry name" value="PAS-assoc_C"/>
</dbReference>
<dbReference type="Proteomes" id="UP000250443">
    <property type="component" value="Unassembled WGS sequence"/>
</dbReference>
<dbReference type="Proteomes" id="UP000626180">
    <property type="component" value="Unassembled WGS sequence"/>
</dbReference>
<evidence type="ECO:0000259" key="4">
    <source>
        <dbReference type="PROSITE" id="PS50113"/>
    </source>
</evidence>
<dbReference type="GO" id="GO:0016020">
    <property type="term" value="C:membrane"/>
    <property type="evidence" value="ECO:0007669"/>
    <property type="project" value="InterPro"/>
</dbReference>
<dbReference type="SMART" id="SM00086">
    <property type="entry name" value="PAC"/>
    <property type="match status" value="3"/>
</dbReference>
<dbReference type="InterPro" id="IPR000014">
    <property type="entry name" value="PAS"/>
</dbReference>
<dbReference type="CDD" id="cd11386">
    <property type="entry name" value="MCP_signal"/>
    <property type="match status" value="1"/>
</dbReference>
<reference evidence="5 8" key="2">
    <citation type="submission" date="2020-10" db="EMBL/GenBank/DDBJ databases">
        <title>Genome sequences of Pseudomonas isolates.</title>
        <authorList>
            <person name="Wessels L."/>
            <person name="Reich F."/>
            <person name="Hammerl J."/>
        </authorList>
    </citation>
    <scope>NUCLEOTIDE SEQUENCE [LARGE SCALE GENOMIC DNA]</scope>
    <source>
        <strain evidence="5 8">20-MO00624-0</strain>
    </source>
</reference>
<dbReference type="EMBL" id="UAUF01000014">
    <property type="protein sequence ID" value="SPZ13156.1"/>
    <property type="molecule type" value="Genomic_DNA"/>
</dbReference>
<dbReference type="SUPFAM" id="SSF58104">
    <property type="entry name" value="Methyl-accepting chemotaxis protein (MCP) signaling domain"/>
    <property type="match status" value="1"/>
</dbReference>
<keyword evidence="1" id="KW-0807">Transducer</keyword>
<dbReference type="PROSITE" id="PS50112">
    <property type="entry name" value="PAS"/>
    <property type="match status" value="3"/>
</dbReference>
<evidence type="ECO:0000313" key="7">
    <source>
        <dbReference type="Proteomes" id="UP000250443"/>
    </source>
</evidence>
<dbReference type="InterPro" id="IPR004089">
    <property type="entry name" value="MCPsignal_dom"/>
</dbReference>
<keyword evidence="8" id="KW-1185">Reference proteome</keyword>
<feature type="domain" description="Methyl-accepting transducer" evidence="2">
    <location>
        <begin position="384"/>
        <end position="575"/>
    </location>
</feature>
<dbReference type="PROSITE" id="PS50113">
    <property type="entry name" value="PAC"/>
    <property type="match status" value="2"/>
</dbReference>
<reference evidence="6 7" key="1">
    <citation type="submission" date="2018-06" db="EMBL/GenBank/DDBJ databases">
        <authorList>
            <consortium name="Pathogen Informatics"/>
            <person name="Doyle S."/>
        </authorList>
    </citation>
    <scope>NUCLEOTIDE SEQUENCE [LARGE SCALE GENOMIC DNA]</scope>
    <source>
        <strain evidence="6 7">NCTC11842</strain>
    </source>
</reference>
<name>A0A2X2D664_PSELU</name>
<dbReference type="SUPFAM" id="SSF55785">
    <property type="entry name" value="PYP-like sensor domain (PAS domain)"/>
    <property type="match status" value="3"/>
</dbReference>
<accession>A0A2X2D664</accession>
<dbReference type="Pfam" id="PF00015">
    <property type="entry name" value="MCPsignal"/>
    <property type="match status" value="1"/>
</dbReference>
<evidence type="ECO:0000256" key="1">
    <source>
        <dbReference type="PROSITE-ProRule" id="PRU00284"/>
    </source>
</evidence>
<dbReference type="Gene3D" id="3.30.450.20">
    <property type="entry name" value="PAS domain"/>
    <property type="match status" value="3"/>
</dbReference>
<proteinExistence type="predicted"/>
<dbReference type="PROSITE" id="PS50111">
    <property type="entry name" value="CHEMOTAXIS_TRANSDUC_2"/>
    <property type="match status" value="1"/>
</dbReference>
<dbReference type="GO" id="GO:0006935">
    <property type="term" value="P:chemotaxis"/>
    <property type="evidence" value="ECO:0007669"/>
    <property type="project" value="UniProtKB-ARBA"/>
</dbReference>
<dbReference type="PANTHER" id="PTHR24422">
    <property type="entry name" value="CHEMOTAXIS PROTEIN METHYLTRANSFERASE"/>
    <property type="match status" value="1"/>
</dbReference>
<feature type="domain" description="PAC" evidence="4">
    <location>
        <begin position="330"/>
        <end position="384"/>
    </location>
</feature>
<dbReference type="PANTHER" id="PTHR24422:SF10">
    <property type="entry name" value="CHEMOTAXIS PROTEIN METHYLTRANSFERASE 2"/>
    <property type="match status" value="1"/>
</dbReference>
<gene>
    <name evidence="6" type="primary">bdlA_5</name>
    <name evidence="5" type="ORF">IRZ65_15620</name>
    <name evidence="6" type="ORF">NCTC11842_04877</name>
</gene>
<evidence type="ECO:0000313" key="5">
    <source>
        <dbReference type="EMBL" id="MBF8642114.1"/>
    </source>
</evidence>
<dbReference type="GO" id="GO:0007165">
    <property type="term" value="P:signal transduction"/>
    <property type="evidence" value="ECO:0007669"/>
    <property type="project" value="UniProtKB-KW"/>
</dbReference>
<evidence type="ECO:0000259" key="3">
    <source>
        <dbReference type="PROSITE" id="PS50112"/>
    </source>
</evidence>
<dbReference type="Pfam" id="PF08447">
    <property type="entry name" value="PAS_3"/>
    <property type="match status" value="3"/>
</dbReference>
<feature type="domain" description="PAS" evidence="3">
    <location>
        <begin position="151"/>
        <end position="181"/>
    </location>
</feature>
<dbReference type="InterPro" id="IPR013655">
    <property type="entry name" value="PAS_fold_3"/>
</dbReference>
<evidence type="ECO:0000313" key="6">
    <source>
        <dbReference type="EMBL" id="SPZ13156.1"/>
    </source>
</evidence>
<protein>
    <submittedName>
        <fullName evidence="6">Methyl-accepting chemotaxis transducer/sensory box protein</fullName>
    </submittedName>
    <submittedName>
        <fullName evidence="5">PAS domain S-box protein</fullName>
    </submittedName>
</protein>
<dbReference type="RefSeq" id="WP_010796612.1">
    <property type="nucleotide sequence ID" value="NZ_CP044086.1"/>
</dbReference>
<dbReference type="EMBL" id="JADMCD010000008">
    <property type="protein sequence ID" value="MBF8642114.1"/>
    <property type="molecule type" value="Genomic_DNA"/>
</dbReference>
<organism evidence="6 7">
    <name type="scientific">Pseudomonas luteola</name>
    <dbReference type="NCBI Taxonomy" id="47886"/>
    <lineage>
        <taxon>Bacteria</taxon>
        <taxon>Pseudomonadati</taxon>
        <taxon>Pseudomonadota</taxon>
        <taxon>Gammaproteobacteria</taxon>
        <taxon>Pseudomonadales</taxon>
        <taxon>Pseudomonadaceae</taxon>
        <taxon>Pseudomonas</taxon>
    </lineage>
</organism>
<feature type="domain" description="PAC" evidence="4">
    <location>
        <begin position="207"/>
        <end position="262"/>
    </location>
</feature>
<dbReference type="InterPro" id="IPR035965">
    <property type="entry name" value="PAS-like_dom_sf"/>
</dbReference>